<dbReference type="InterPro" id="IPR002125">
    <property type="entry name" value="CMP_dCMP_dom"/>
</dbReference>
<evidence type="ECO:0000256" key="3">
    <source>
        <dbReference type="ARBA" id="ARBA00022801"/>
    </source>
</evidence>
<protein>
    <submittedName>
        <fullName evidence="6">Deaminase</fullName>
    </submittedName>
</protein>
<evidence type="ECO:0000313" key="6">
    <source>
        <dbReference type="EMBL" id="MDR5897294.1"/>
    </source>
</evidence>
<proteinExistence type="inferred from homology"/>
<sequence length="159" mass="17681">MIDPHKPKYFPLYWRMAYQAQYESVATREQVGSVVVTTSGMLSIGWNGMPAGMPNACETYQHVPGEGRHRLKTNRAVIHAEQNALDKMLVQGIPTKNALLFVTLSPCFECAKKLVGLGLKAIHYDRLHDCTEGLDLLKDVGVSVVSRDENHTGQSLMLQ</sequence>
<evidence type="ECO:0000313" key="7">
    <source>
        <dbReference type="Proteomes" id="UP001269375"/>
    </source>
</evidence>
<dbReference type="PROSITE" id="PS51747">
    <property type="entry name" value="CYT_DCMP_DEAMINASES_2"/>
    <property type="match status" value="1"/>
</dbReference>
<dbReference type="PANTHER" id="PTHR11086">
    <property type="entry name" value="DEOXYCYTIDYLATE DEAMINASE-RELATED"/>
    <property type="match status" value="1"/>
</dbReference>
<dbReference type="Gene3D" id="3.40.140.10">
    <property type="entry name" value="Cytidine Deaminase, domain 2"/>
    <property type="match status" value="1"/>
</dbReference>
<comment type="similarity">
    <text evidence="1">Belongs to the cytidine and deoxycytidylate deaminase family.</text>
</comment>
<dbReference type="PANTHER" id="PTHR11086:SF18">
    <property type="entry name" value="DEOXYCYTIDYLATE DEAMINASE"/>
    <property type="match status" value="1"/>
</dbReference>
<evidence type="ECO:0000256" key="4">
    <source>
        <dbReference type="ARBA" id="ARBA00022833"/>
    </source>
</evidence>
<evidence type="ECO:0000256" key="1">
    <source>
        <dbReference type="ARBA" id="ARBA00006576"/>
    </source>
</evidence>
<dbReference type="EMBL" id="JARWAO010000010">
    <property type="protein sequence ID" value="MDR5897294.1"/>
    <property type="molecule type" value="Genomic_DNA"/>
</dbReference>
<reference evidence="6 7" key="1">
    <citation type="submission" date="2023-04" db="EMBL/GenBank/DDBJ databases">
        <title>A long-awaited taxogenomic arrangement of the family Halomonadaceae.</title>
        <authorList>
            <person name="De La Haba R."/>
            <person name="Chuvochina M."/>
            <person name="Wittouck S."/>
            <person name="Arahal D.R."/>
            <person name="Sanchez-Porro C."/>
            <person name="Hugenholtz P."/>
            <person name="Ventosa A."/>
        </authorList>
    </citation>
    <scope>NUCLEOTIDE SEQUENCE [LARGE SCALE GENOMIC DNA]</scope>
    <source>
        <strain evidence="6 7">DSM 22428</strain>
    </source>
</reference>
<dbReference type="InterPro" id="IPR016193">
    <property type="entry name" value="Cytidine_deaminase-like"/>
</dbReference>
<feature type="domain" description="CMP/dCMP-type deaminase" evidence="5">
    <location>
        <begin position="8"/>
        <end position="137"/>
    </location>
</feature>
<dbReference type="Pfam" id="PF00383">
    <property type="entry name" value="dCMP_cyt_deam_1"/>
    <property type="match status" value="1"/>
</dbReference>
<keyword evidence="2" id="KW-0479">Metal-binding</keyword>
<dbReference type="PROSITE" id="PS00903">
    <property type="entry name" value="CYT_DCMP_DEAMINASES_1"/>
    <property type="match status" value="1"/>
</dbReference>
<dbReference type="SUPFAM" id="SSF53927">
    <property type="entry name" value="Cytidine deaminase-like"/>
    <property type="match status" value="1"/>
</dbReference>
<organism evidence="6 7">
    <name type="scientific">Larsenimonas suaedae</name>
    <dbReference type="NCBI Taxonomy" id="1851019"/>
    <lineage>
        <taxon>Bacteria</taxon>
        <taxon>Pseudomonadati</taxon>
        <taxon>Pseudomonadota</taxon>
        <taxon>Gammaproteobacteria</taxon>
        <taxon>Oceanospirillales</taxon>
        <taxon>Halomonadaceae</taxon>
        <taxon>Larsenimonas</taxon>
    </lineage>
</organism>
<keyword evidence="3" id="KW-0378">Hydrolase</keyword>
<evidence type="ECO:0000256" key="2">
    <source>
        <dbReference type="ARBA" id="ARBA00022723"/>
    </source>
</evidence>
<dbReference type="InterPro" id="IPR016192">
    <property type="entry name" value="APOBEC/CMP_deaminase_Zn-bd"/>
</dbReference>
<keyword evidence="7" id="KW-1185">Reference proteome</keyword>
<dbReference type="Proteomes" id="UP001269375">
    <property type="component" value="Unassembled WGS sequence"/>
</dbReference>
<comment type="caution">
    <text evidence="6">The sequence shown here is derived from an EMBL/GenBank/DDBJ whole genome shotgun (WGS) entry which is preliminary data.</text>
</comment>
<dbReference type="InterPro" id="IPR015517">
    <property type="entry name" value="dCMP_deaminase-rel"/>
</dbReference>
<accession>A0ABU1GZ94</accession>
<dbReference type="RefSeq" id="WP_251595576.1">
    <property type="nucleotide sequence ID" value="NZ_JAMLJI010000006.1"/>
</dbReference>
<name>A0ABU1GZ94_9GAMM</name>
<evidence type="ECO:0000259" key="5">
    <source>
        <dbReference type="PROSITE" id="PS51747"/>
    </source>
</evidence>
<keyword evidence="4" id="KW-0862">Zinc</keyword>
<gene>
    <name evidence="6" type="ORF">QC825_14580</name>
</gene>